<dbReference type="AlphaFoldDB" id="A0A6P9ADY3"/>
<sequence length="245" mass="27429">MVELVVSMKVKVPKKIWWNIAWGPVPFVPGTTSLIKVNVLDTLGSMQNLTTLKIVFNNVDEERDAYSGEFDSECHSKKLFSKLTQLEIHLTKDWFDHLSKGSDAPREDRILTDLLTHWKGAITFLDMNAVVKTAKEPSFLSLLPGLHALRSIALRVEFLPVTKDMAALESLGLVVEDATPEVLDAALDFVMVHVLSRQSLQKLKRLEVRAAPGYDKQRLDKIIGGLSDSITPLDTIKVNGKDWLL</sequence>
<organism evidence="4">
    <name type="scientific">Thrips palmi</name>
    <name type="common">Melon thrips</name>
    <dbReference type="NCBI Taxonomy" id="161013"/>
    <lineage>
        <taxon>Eukaryota</taxon>
        <taxon>Metazoa</taxon>
        <taxon>Ecdysozoa</taxon>
        <taxon>Arthropoda</taxon>
        <taxon>Hexapoda</taxon>
        <taxon>Insecta</taxon>
        <taxon>Pterygota</taxon>
        <taxon>Neoptera</taxon>
        <taxon>Paraneoptera</taxon>
        <taxon>Thysanoptera</taxon>
        <taxon>Terebrantia</taxon>
        <taxon>Thripoidea</taxon>
        <taxon>Thripidae</taxon>
        <taxon>Thrips</taxon>
    </lineage>
</organism>
<dbReference type="RefSeq" id="XP_034256436.1">
    <property type="nucleotide sequence ID" value="XM_034400545.1"/>
</dbReference>
<reference evidence="2 3" key="1">
    <citation type="submission" date="2025-04" db="UniProtKB">
        <authorList>
            <consortium name="RefSeq"/>
        </authorList>
    </citation>
    <scope>IDENTIFICATION</scope>
    <source>
        <tissue evidence="2 3">Total insect</tissue>
    </source>
</reference>
<dbReference type="Proteomes" id="UP000515158">
    <property type="component" value="Unplaced"/>
</dbReference>
<gene>
    <name evidence="2 3 4" type="primary">LOC117654238</name>
</gene>
<evidence type="ECO:0000313" key="4">
    <source>
        <dbReference type="RefSeq" id="XP_034256438.1"/>
    </source>
</evidence>
<accession>A0A6P9ADY3</accession>
<evidence type="ECO:0000313" key="2">
    <source>
        <dbReference type="RefSeq" id="XP_034256436.1"/>
    </source>
</evidence>
<name>A0A6P9ADY3_THRPL</name>
<proteinExistence type="predicted"/>
<dbReference type="GeneID" id="117654238"/>
<dbReference type="KEGG" id="tpal:117654238"/>
<evidence type="ECO:0000313" key="1">
    <source>
        <dbReference type="Proteomes" id="UP000515158"/>
    </source>
</evidence>
<dbReference type="RefSeq" id="XP_034256438.1">
    <property type="nucleotide sequence ID" value="XM_034400547.1"/>
</dbReference>
<dbReference type="RefSeq" id="XP_034256437.1">
    <property type="nucleotide sequence ID" value="XM_034400546.1"/>
</dbReference>
<keyword evidence="1" id="KW-1185">Reference proteome</keyword>
<protein>
    <submittedName>
        <fullName evidence="2 3">Uncharacterized protein LOC117654238</fullName>
    </submittedName>
</protein>
<evidence type="ECO:0000313" key="3">
    <source>
        <dbReference type="RefSeq" id="XP_034256437.1"/>
    </source>
</evidence>